<organism evidence="1 2">
    <name type="scientific">Nocardiopsis sinuspersici</name>
    <dbReference type="NCBI Taxonomy" id="501010"/>
    <lineage>
        <taxon>Bacteria</taxon>
        <taxon>Bacillati</taxon>
        <taxon>Actinomycetota</taxon>
        <taxon>Actinomycetes</taxon>
        <taxon>Streptosporangiales</taxon>
        <taxon>Nocardiopsidaceae</taxon>
        <taxon>Nocardiopsis</taxon>
    </lineage>
</organism>
<protein>
    <submittedName>
        <fullName evidence="1">Uncharacterized protein</fullName>
    </submittedName>
</protein>
<dbReference type="AlphaFoldDB" id="A0A7Z0BJ25"/>
<sequence>MSMMCEPDTRPATDTYVYDPSLLSWAQCMGDACVVCHAKWPRPRRRLGELPDGSRVFGCEECAGIIGVEPRVPTGERLFAAH</sequence>
<reference evidence="1 2" key="1">
    <citation type="submission" date="2020-07" db="EMBL/GenBank/DDBJ databases">
        <title>Sequencing the genomes of 1000 actinobacteria strains.</title>
        <authorList>
            <person name="Klenk H.-P."/>
        </authorList>
    </citation>
    <scope>NUCLEOTIDE SEQUENCE [LARGE SCALE GENOMIC DNA]</scope>
    <source>
        <strain evidence="1 2">DSM 45278</strain>
    </source>
</reference>
<dbReference type="Proteomes" id="UP000584931">
    <property type="component" value="Unassembled WGS sequence"/>
</dbReference>
<evidence type="ECO:0000313" key="1">
    <source>
        <dbReference type="EMBL" id="NYH51630.1"/>
    </source>
</evidence>
<dbReference type="EMBL" id="JACCHL010000001">
    <property type="protein sequence ID" value="NYH51630.1"/>
    <property type="molecule type" value="Genomic_DNA"/>
</dbReference>
<comment type="caution">
    <text evidence="1">The sequence shown here is derived from an EMBL/GenBank/DDBJ whole genome shotgun (WGS) entry which is preliminary data.</text>
</comment>
<proteinExistence type="predicted"/>
<accession>A0A7Z0BJ25</accession>
<gene>
    <name evidence="1" type="ORF">HNR06_001219</name>
</gene>
<evidence type="ECO:0000313" key="2">
    <source>
        <dbReference type="Proteomes" id="UP000584931"/>
    </source>
</evidence>
<name>A0A7Z0BJ25_9ACTN</name>